<comment type="caution">
    <text evidence="1">The sequence shown here is derived from an EMBL/GenBank/DDBJ whole genome shotgun (WGS) entry which is preliminary data.</text>
</comment>
<name>A0AAV8X8K3_9CUCU</name>
<gene>
    <name evidence="1" type="ORF">NQ318_006642</name>
</gene>
<dbReference type="PANTHER" id="PTHR13170:SF16">
    <property type="entry name" value="PROTEIN O-GLCNACASE"/>
    <property type="match status" value="1"/>
</dbReference>
<accession>A0AAV8X8K3</accession>
<evidence type="ECO:0000313" key="2">
    <source>
        <dbReference type="Proteomes" id="UP001162162"/>
    </source>
</evidence>
<reference evidence="1" key="1">
    <citation type="journal article" date="2023" name="Insect Mol. Biol.">
        <title>Genome sequencing provides insights into the evolution of gene families encoding plant cell wall-degrading enzymes in longhorned beetles.</title>
        <authorList>
            <person name="Shin N.R."/>
            <person name="Okamura Y."/>
            <person name="Kirsch R."/>
            <person name="Pauchet Y."/>
        </authorList>
    </citation>
    <scope>NUCLEOTIDE SEQUENCE</scope>
    <source>
        <strain evidence="1">AMC_N1</strain>
    </source>
</reference>
<dbReference type="EMBL" id="JAPWTK010000904">
    <property type="protein sequence ID" value="KAJ8935277.1"/>
    <property type="molecule type" value="Genomic_DNA"/>
</dbReference>
<dbReference type="Proteomes" id="UP001162162">
    <property type="component" value="Unassembled WGS sequence"/>
</dbReference>
<organism evidence="1 2">
    <name type="scientific">Aromia moschata</name>
    <dbReference type="NCBI Taxonomy" id="1265417"/>
    <lineage>
        <taxon>Eukaryota</taxon>
        <taxon>Metazoa</taxon>
        <taxon>Ecdysozoa</taxon>
        <taxon>Arthropoda</taxon>
        <taxon>Hexapoda</taxon>
        <taxon>Insecta</taxon>
        <taxon>Pterygota</taxon>
        <taxon>Neoptera</taxon>
        <taxon>Endopterygota</taxon>
        <taxon>Coleoptera</taxon>
        <taxon>Polyphaga</taxon>
        <taxon>Cucujiformia</taxon>
        <taxon>Chrysomeloidea</taxon>
        <taxon>Cerambycidae</taxon>
        <taxon>Cerambycinae</taxon>
        <taxon>Callichromatini</taxon>
        <taxon>Aromia</taxon>
    </lineage>
</organism>
<dbReference type="AlphaFoldDB" id="A0AAV8X8K3"/>
<protein>
    <recommendedName>
        <fullName evidence="3">Maturase K</fullName>
    </recommendedName>
</protein>
<dbReference type="Gene3D" id="1.20.58.240">
    <property type="entry name" value="STAT, domain 1"/>
    <property type="match status" value="1"/>
</dbReference>
<evidence type="ECO:0008006" key="3">
    <source>
        <dbReference type="Google" id="ProtNLM"/>
    </source>
</evidence>
<evidence type="ECO:0000313" key="1">
    <source>
        <dbReference type="EMBL" id="KAJ8935277.1"/>
    </source>
</evidence>
<keyword evidence="2" id="KW-1185">Reference proteome</keyword>
<proteinExistence type="predicted"/>
<sequence length="101" mass="11998">MNEMTQSVNRLFQHISNSCNRELLYDLYSYIWDIRGVISLLNSYIKWLARGDQRQKGDQGVCASVTFLFFSPYWRNILSKSNDLEFSFLSIFIIQKKCINR</sequence>
<dbReference type="PANTHER" id="PTHR13170">
    <property type="entry name" value="O-GLCNACASE"/>
    <property type="match status" value="1"/>
</dbReference>
<dbReference type="InterPro" id="IPR051822">
    <property type="entry name" value="Glycosyl_Hydrolase_84"/>
</dbReference>
<dbReference type="GO" id="GO:0016231">
    <property type="term" value="F:beta-N-acetylglucosaminidase activity"/>
    <property type="evidence" value="ECO:0007669"/>
    <property type="project" value="TreeGrafter"/>
</dbReference>
<dbReference type="GO" id="GO:0009100">
    <property type="term" value="P:glycoprotein metabolic process"/>
    <property type="evidence" value="ECO:0007669"/>
    <property type="project" value="TreeGrafter"/>
</dbReference>